<dbReference type="SMART" id="SM01109">
    <property type="entry name" value="CUT"/>
    <property type="match status" value="1"/>
</dbReference>
<evidence type="ECO:0000256" key="2">
    <source>
        <dbReference type="ARBA" id="ARBA00022737"/>
    </source>
</evidence>
<evidence type="ECO:0000313" key="11">
    <source>
        <dbReference type="EMBL" id="CAF1255791.1"/>
    </source>
</evidence>
<feature type="domain" description="CUT" evidence="10">
    <location>
        <begin position="42"/>
        <end position="129"/>
    </location>
</feature>
<keyword evidence="3" id="KW-0805">Transcription regulation</keyword>
<evidence type="ECO:0000256" key="1">
    <source>
        <dbReference type="ARBA" id="ARBA00004123"/>
    </source>
</evidence>
<evidence type="ECO:0000256" key="4">
    <source>
        <dbReference type="ARBA" id="ARBA00023054"/>
    </source>
</evidence>
<keyword evidence="7" id="KW-0804">Transcription</keyword>
<dbReference type="GO" id="GO:0000981">
    <property type="term" value="F:DNA-binding transcription factor activity, RNA polymerase II-specific"/>
    <property type="evidence" value="ECO:0007669"/>
    <property type="project" value="TreeGrafter"/>
</dbReference>
<keyword evidence="13" id="KW-1185">Reference proteome</keyword>
<dbReference type="PANTHER" id="PTHR14043:SF2">
    <property type="entry name" value="HOMEOBOX PROTEIN CUT"/>
    <property type="match status" value="1"/>
</dbReference>
<dbReference type="Proteomes" id="UP000663832">
    <property type="component" value="Unassembled WGS sequence"/>
</dbReference>
<dbReference type="Proteomes" id="UP000663877">
    <property type="component" value="Unassembled WGS sequence"/>
</dbReference>
<evidence type="ECO:0000256" key="7">
    <source>
        <dbReference type="ARBA" id="ARBA00023163"/>
    </source>
</evidence>
<feature type="region of interest" description="Disordered" evidence="9">
    <location>
        <begin position="13"/>
        <end position="35"/>
    </location>
</feature>
<evidence type="ECO:0000313" key="12">
    <source>
        <dbReference type="EMBL" id="CAF1350679.1"/>
    </source>
</evidence>
<dbReference type="PROSITE" id="PS51042">
    <property type="entry name" value="CUT"/>
    <property type="match status" value="1"/>
</dbReference>
<keyword evidence="8" id="KW-0539">Nucleus</keyword>
<evidence type="ECO:0000256" key="6">
    <source>
        <dbReference type="ARBA" id="ARBA00023155"/>
    </source>
</evidence>
<dbReference type="InterPro" id="IPR010982">
    <property type="entry name" value="Lambda_DNA-bd_dom_sf"/>
</dbReference>
<dbReference type="OrthoDB" id="10257567at2759"/>
<comment type="subcellular location">
    <subcellularLocation>
        <location evidence="1">Nucleus</location>
    </subcellularLocation>
</comment>
<accession>A0A815H8J2</accession>
<name>A0A815H8J2_9BILA</name>
<keyword evidence="2" id="KW-0677">Repeat</keyword>
<dbReference type="EMBL" id="CAJNOI010000359">
    <property type="protein sequence ID" value="CAF1255791.1"/>
    <property type="molecule type" value="Genomic_DNA"/>
</dbReference>
<organism evidence="12 13">
    <name type="scientific">Adineta steineri</name>
    <dbReference type="NCBI Taxonomy" id="433720"/>
    <lineage>
        <taxon>Eukaryota</taxon>
        <taxon>Metazoa</taxon>
        <taxon>Spiralia</taxon>
        <taxon>Gnathifera</taxon>
        <taxon>Rotifera</taxon>
        <taxon>Eurotatoria</taxon>
        <taxon>Bdelloidea</taxon>
        <taxon>Adinetida</taxon>
        <taxon>Adinetidae</taxon>
        <taxon>Adineta</taxon>
    </lineage>
</organism>
<evidence type="ECO:0000313" key="13">
    <source>
        <dbReference type="Proteomes" id="UP000663832"/>
    </source>
</evidence>
<feature type="compositionally biased region" description="Basic and acidic residues" evidence="9">
    <location>
        <begin position="24"/>
        <end position="35"/>
    </location>
</feature>
<dbReference type="AlphaFoldDB" id="A0A815H8J2"/>
<evidence type="ECO:0000256" key="9">
    <source>
        <dbReference type="SAM" id="MobiDB-lite"/>
    </source>
</evidence>
<gene>
    <name evidence="11" type="ORF">BJG266_LOCUS29846</name>
    <name evidence="12" type="ORF">QVE165_LOCUS33971</name>
</gene>
<reference evidence="12" key="1">
    <citation type="submission" date="2021-02" db="EMBL/GenBank/DDBJ databases">
        <authorList>
            <person name="Nowell W R."/>
        </authorList>
    </citation>
    <scope>NUCLEOTIDE SEQUENCE</scope>
</reference>
<evidence type="ECO:0000256" key="3">
    <source>
        <dbReference type="ARBA" id="ARBA00023015"/>
    </source>
</evidence>
<dbReference type="InterPro" id="IPR003350">
    <property type="entry name" value="CUT_dom"/>
</dbReference>
<dbReference type="GO" id="GO:0005634">
    <property type="term" value="C:nucleus"/>
    <property type="evidence" value="ECO:0007669"/>
    <property type="project" value="UniProtKB-SubCell"/>
</dbReference>
<keyword evidence="5" id="KW-0238">DNA-binding</keyword>
<dbReference type="Pfam" id="PF02376">
    <property type="entry name" value="CUT"/>
    <property type="match status" value="1"/>
</dbReference>
<dbReference type="EMBL" id="CAJNOM010000316">
    <property type="protein sequence ID" value="CAF1350679.1"/>
    <property type="molecule type" value="Genomic_DNA"/>
</dbReference>
<sequence>MLQEIVRNNTLFKQLKSSPDTDESEQKNEDDIDKDTTEIPLDLNIAKYRCINTMELVTTIKDILSRYSISQRHFGEKILGLSQGSVSDILARPKQWELLTQKGREPFIRMRLFLDDSNAIKQLTHTVTLSSSPLTLNGCHLNNFVSNENSIDSQSNDCLHIVSNESLSLSSLNGTTISTTKINTNNNKKSKSRSKTNKDQL</sequence>
<feature type="region of interest" description="Disordered" evidence="9">
    <location>
        <begin position="180"/>
        <end position="201"/>
    </location>
</feature>
<dbReference type="FunFam" id="1.10.260.40:FF:000027">
    <property type="entry name" value="Homeobox protein cut-like"/>
    <property type="match status" value="1"/>
</dbReference>
<dbReference type="Gene3D" id="1.10.260.40">
    <property type="entry name" value="lambda repressor-like DNA-binding domains"/>
    <property type="match status" value="1"/>
</dbReference>
<protein>
    <recommendedName>
        <fullName evidence="10">CUT domain-containing protein</fullName>
    </recommendedName>
</protein>
<evidence type="ECO:0000259" key="10">
    <source>
        <dbReference type="PROSITE" id="PS51042"/>
    </source>
</evidence>
<dbReference type="PANTHER" id="PTHR14043">
    <property type="entry name" value="CCAAT DISPLACEMENT PROTEIN-RELATED"/>
    <property type="match status" value="1"/>
</dbReference>
<keyword evidence="6" id="KW-0371">Homeobox</keyword>
<proteinExistence type="predicted"/>
<keyword evidence="4" id="KW-0175">Coiled coil</keyword>
<comment type="caution">
    <text evidence="12">The sequence shown here is derived from an EMBL/GenBank/DDBJ whole genome shotgun (WGS) entry which is preliminary data.</text>
</comment>
<dbReference type="GO" id="GO:0000977">
    <property type="term" value="F:RNA polymerase II transcription regulatory region sequence-specific DNA binding"/>
    <property type="evidence" value="ECO:0007669"/>
    <property type="project" value="TreeGrafter"/>
</dbReference>
<evidence type="ECO:0000256" key="5">
    <source>
        <dbReference type="ARBA" id="ARBA00023125"/>
    </source>
</evidence>
<dbReference type="SUPFAM" id="SSF47413">
    <property type="entry name" value="lambda repressor-like DNA-binding domains"/>
    <property type="match status" value="1"/>
</dbReference>
<evidence type="ECO:0000256" key="8">
    <source>
        <dbReference type="ARBA" id="ARBA00023242"/>
    </source>
</evidence>